<accession>A0A165B9H3</accession>
<protein>
    <submittedName>
        <fullName evidence="2">Uncharacterized protein</fullName>
    </submittedName>
</protein>
<gene>
    <name evidence="2" type="ORF">LAESUDRAFT_764471</name>
</gene>
<feature type="region of interest" description="Disordered" evidence="1">
    <location>
        <begin position="764"/>
        <end position="809"/>
    </location>
</feature>
<dbReference type="AlphaFoldDB" id="A0A165B9H3"/>
<dbReference type="InParanoid" id="A0A165B9H3"/>
<dbReference type="EMBL" id="KV427682">
    <property type="protein sequence ID" value="KZT00554.1"/>
    <property type="molecule type" value="Genomic_DNA"/>
</dbReference>
<dbReference type="Proteomes" id="UP000076871">
    <property type="component" value="Unassembled WGS sequence"/>
</dbReference>
<dbReference type="GeneID" id="63830468"/>
<evidence type="ECO:0000313" key="2">
    <source>
        <dbReference type="EMBL" id="KZT00554.1"/>
    </source>
</evidence>
<reference evidence="2 3" key="1">
    <citation type="journal article" date="2016" name="Mol. Biol. Evol.">
        <title>Comparative Genomics of Early-Diverging Mushroom-Forming Fungi Provides Insights into the Origins of Lignocellulose Decay Capabilities.</title>
        <authorList>
            <person name="Nagy L.G."/>
            <person name="Riley R."/>
            <person name="Tritt A."/>
            <person name="Adam C."/>
            <person name="Daum C."/>
            <person name="Floudas D."/>
            <person name="Sun H."/>
            <person name="Yadav J.S."/>
            <person name="Pangilinan J."/>
            <person name="Larsson K.H."/>
            <person name="Matsuura K."/>
            <person name="Barry K."/>
            <person name="Labutti K."/>
            <person name="Kuo R."/>
            <person name="Ohm R.A."/>
            <person name="Bhattacharya S.S."/>
            <person name="Shirouzu T."/>
            <person name="Yoshinaga Y."/>
            <person name="Martin F.M."/>
            <person name="Grigoriev I.V."/>
            <person name="Hibbett D.S."/>
        </authorList>
    </citation>
    <scope>NUCLEOTIDE SEQUENCE [LARGE SCALE GENOMIC DNA]</scope>
    <source>
        <strain evidence="2 3">93-53</strain>
    </source>
</reference>
<keyword evidence="3" id="KW-1185">Reference proteome</keyword>
<evidence type="ECO:0000313" key="3">
    <source>
        <dbReference type="Proteomes" id="UP000076871"/>
    </source>
</evidence>
<evidence type="ECO:0000256" key="1">
    <source>
        <dbReference type="SAM" id="MobiDB-lite"/>
    </source>
</evidence>
<dbReference type="OrthoDB" id="10278815at2759"/>
<feature type="region of interest" description="Disordered" evidence="1">
    <location>
        <begin position="558"/>
        <end position="613"/>
    </location>
</feature>
<organism evidence="2 3">
    <name type="scientific">Laetiporus sulphureus 93-53</name>
    <dbReference type="NCBI Taxonomy" id="1314785"/>
    <lineage>
        <taxon>Eukaryota</taxon>
        <taxon>Fungi</taxon>
        <taxon>Dikarya</taxon>
        <taxon>Basidiomycota</taxon>
        <taxon>Agaricomycotina</taxon>
        <taxon>Agaricomycetes</taxon>
        <taxon>Polyporales</taxon>
        <taxon>Laetiporus</taxon>
    </lineage>
</organism>
<dbReference type="RefSeq" id="XP_040758294.1">
    <property type="nucleotide sequence ID" value="XM_040913440.1"/>
</dbReference>
<feature type="compositionally biased region" description="Low complexity" evidence="1">
    <location>
        <begin position="778"/>
        <end position="792"/>
    </location>
</feature>
<proteinExistence type="predicted"/>
<sequence length="809" mass="91319">MSSMFDAITSLLRLSISISINWKSVLAQVVSLIAVLAAWSFASSLEEWSEGIPLMECRAWSRFVWLAFELAVSALRASLLPLALCPIGWCNRPFKSILLRVEAWCDALRPSVMAGLCPRDFWNKTRYSMHDSSIHLNSHKGGCMQDFQVVNIDTLCACFHALTRTVQTLENRIYLLEQQLAQARVMDHVITGEKLLARYKVSRMEQEKRAQTAIAKRASASAVCRSQAIRKLLACVLLLWWRRCQLSSRLAWTTKELYSAQDSLATLTCRHARQIDECKRHSAEVKALHSALQDVRSKHTEWIAVCRQILAIRFQEVDAYLLTRTWYRQYFYRLVLLWAALWRFAMRFRREAIMERAQADAARRDEAMLFLRFRTRYRTSTRQLLTCVLVLWRLSRYLGLQLARNHIGMLVHLVSGEPLVHEDPSLSMERLLAIRVARMHSANSVVTAQRDRFCKALCQAEQNVRDLEEDQRNTAVALALLYMSTIGGNTMRVVRQEDVSPVSRAALAPAPSGGNPHDTLEMEKASRGELTEKEKALIEKRLKEVLKLFTETETEEVIFSPFAPDDEDEDGNDTSRSPRRPLTLLSNTLQDNEFRSPLLGPGSPLPSPGSPDVPLAELVKERLQRYQLRNSLLPAMPRGAQLNAEKLLSILSPHGISLTPSSSMDTLRDITNHSDAVLSDSPGTHYANLSRSAFSVPPFVPSFPVSGDEAHLRGSETYPDFPVCEEEEDAEEFEDFAEILEDLPEEAVPFAPSAAYYCDHTKQFASDDDSDEDHSSVKAKTSFAPPSAAPATQLVSQSRPSPIGVIRRM</sequence>
<name>A0A165B9H3_9APHY</name>